<dbReference type="OrthoDB" id="3767534at2759"/>
<comment type="similarity">
    <text evidence="3">Belongs to the RBT5 family.</text>
</comment>
<dbReference type="PROSITE" id="PS52012">
    <property type="entry name" value="CFEM"/>
    <property type="match status" value="1"/>
</dbReference>
<feature type="region of interest" description="Disordered" evidence="16">
    <location>
        <begin position="92"/>
        <end position="124"/>
    </location>
</feature>
<keyword evidence="10 15" id="KW-0408">Iron</keyword>
<organism evidence="19 20">
    <name type="scientific">Coccidioides immitis RMSCC 2394</name>
    <dbReference type="NCBI Taxonomy" id="404692"/>
    <lineage>
        <taxon>Eukaryota</taxon>
        <taxon>Fungi</taxon>
        <taxon>Dikarya</taxon>
        <taxon>Ascomycota</taxon>
        <taxon>Pezizomycotina</taxon>
        <taxon>Eurotiomycetes</taxon>
        <taxon>Eurotiomycetidae</taxon>
        <taxon>Onygenales</taxon>
        <taxon>Onygenaceae</taxon>
        <taxon>Coccidioides</taxon>
    </lineage>
</organism>
<dbReference type="GO" id="GO:0046872">
    <property type="term" value="F:metal ion binding"/>
    <property type="evidence" value="ECO:0007669"/>
    <property type="project" value="UniProtKB-UniRule"/>
</dbReference>
<keyword evidence="6 15" id="KW-0349">Heme</keyword>
<sequence length="124" mass="12980">MKFSHTLVALAAAGIASAQIPNIPPCALMCFIDALGNDGCEKLTDFKCHCAKPELPGKITPCVEKACPNIEARISVSNIVVDQCSKAGVPISIPPADTRTPTQPASTSPSTPQPTACIPKRRRA</sequence>
<accession>A0A0J6YPR8</accession>
<dbReference type="GO" id="GO:0005576">
    <property type="term" value="C:extracellular region"/>
    <property type="evidence" value="ECO:0007669"/>
    <property type="project" value="UniProtKB-SubCell"/>
</dbReference>
<dbReference type="SMART" id="SM00747">
    <property type="entry name" value="CFEM"/>
    <property type="match status" value="1"/>
</dbReference>
<evidence type="ECO:0000256" key="11">
    <source>
        <dbReference type="ARBA" id="ARBA00023136"/>
    </source>
</evidence>
<feature type="binding site" description="axial binding residue" evidence="15">
    <location>
        <position position="45"/>
    </location>
    <ligand>
        <name>heme</name>
        <dbReference type="ChEBI" id="CHEBI:30413"/>
    </ligand>
    <ligandPart>
        <name>Fe</name>
        <dbReference type="ChEBI" id="CHEBI:18248"/>
    </ligandPart>
</feature>
<evidence type="ECO:0000256" key="10">
    <source>
        <dbReference type="ARBA" id="ARBA00023004"/>
    </source>
</evidence>
<feature type="signal peptide" evidence="17">
    <location>
        <begin position="1"/>
        <end position="18"/>
    </location>
</feature>
<feature type="compositionally biased region" description="Low complexity" evidence="16">
    <location>
        <begin position="100"/>
        <end position="116"/>
    </location>
</feature>
<comment type="subcellular location">
    <subcellularLocation>
        <location evidence="1">Cell membrane</location>
        <topology evidence="1">Lipid-anchor</topology>
        <topology evidence="1">GPI-anchor</topology>
    </subcellularLocation>
    <subcellularLocation>
        <location evidence="2">Secreted</location>
    </subcellularLocation>
</comment>
<dbReference type="InterPro" id="IPR008427">
    <property type="entry name" value="Extracellular_membr_CFEM_dom"/>
</dbReference>
<evidence type="ECO:0000256" key="2">
    <source>
        <dbReference type="ARBA" id="ARBA00004613"/>
    </source>
</evidence>
<keyword evidence="9 17" id="KW-0732">Signal</keyword>
<dbReference type="InterPro" id="IPR051735">
    <property type="entry name" value="CFEM_domain"/>
</dbReference>
<dbReference type="STRING" id="404692.A0A0J6YPR8"/>
<evidence type="ECO:0000256" key="9">
    <source>
        <dbReference type="ARBA" id="ARBA00022729"/>
    </source>
</evidence>
<reference evidence="20" key="1">
    <citation type="journal article" date="2010" name="Genome Res.">
        <title>Population genomic sequencing of Coccidioides fungi reveals recent hybridization and transposon control.</title>
        <authorList>
            <person name="Neafsey D.E."/>
            <person name="Barker B.M."/>
            <person name="Sharpton T.J."/>
            <person name="Stajich J.E."/>
            <person name="Park D.J."/>
            <person name="Whiston E."/>
            <person name="Hung C.-Y."/>
            <person name="McMahan C."/>
            <person name="White J."/>
            <person name="Sykes S."/>
            <person name="Heiman D."/>
            <person name="Young S."/>
            <person name="Zeng Q."/>
            <person name="Abouelleil A."/>
            <person name="Aftuck L."/>
            <person name="Bessette D."/>
            <person name="Brown A."/>
            <person name="FitzGerald M."/>
            <person name="Lui A."/>
            <person name="Macdonald J.P."/>
            <person name="Priest M."/>
            <person name="Orbach M.J."/>
            <person name="Galgiani J.N."/>
            <person name="Kirkland T.N."/>
            <person name="Cole G.T."/>
            <person name="Birren B.W."/>
            <person name="Henn M.R."/>
            <person name="Taylor J.W."/>
            <person name="Rounsley S.D."/>
        </authorList>
    </citation>
    <scope>NUCLEOTIDE SEQUENCE [LARGE SCALE GENOMIC DNA]</scope>
    <source>
        <strain evidence="20">RMSCC 2394</strain>
    </source>
</reference>
<keyword evidence="8 15" id="KW-0479">Metal-binding</keyword>
<evidence type="ECO:0000256" key="16">
    <source>
        <dbReference type="SAM" id="MobiDB-lite"/>
    </source>
</evidence>
<keyword evidence="7" id="KW-0336">GPI-anchor</keyword>
<evidence type="ECO:0000256" key="17">
    <source>
        <dbReference type="SAM" id="SignalP"/>
    </source>
</evidence>
<keyword evidence="12" id="KW-1015">Disulfide bond</keyword>
<proteinExistence type="inferred from homology"/>
<evidence type="ECO:0000256" key="6">
    <source>
        <dbReference type="ARBA" id="ARBA00022617"/>
    </source>
</evidence>
<dbReference type="GO" id="GO:0005886">
    <property type="term" value="C:plasma membrane"/>
    <property type="evidence" value="ECO:0007669"/>
    <property type="project" value="UniProtKB-SubCell"/>
</dbReference>
<evidence type="ECO:0000256" key="14">
    <source>
        <dbReference type="ARBA" id="ARBA00023288"/>
    </source>
</evidence>
<keyword evidence="4" id="KW-1003">Cell membrane</keyword>
<dbReference type="Proteomes" id="UP000054565">
    <property type="component" value="Unassembled WGS sequence"/>
</dbReference>
<evidence type="ECO:0000256" key="13">
    <source>
        <dbReference type="ARBA" id="ARBA00023180"/>
    </source>
</evidence>
<evidence type="ECO:0000313" key="20">
    <source>
        <dbReference type="Proteomes" id="UP000054565"/>
    </source>
</evidence>
<evidence type="ECO:0000256" key="7">
    <source>
        <dbReference type="ARBA" id="ARBA00022622"/>
    </source>
</evidence>
<evidence type="ECO:0000313" key="19">
    <source>
        <dbReference type="EMBL" id="KMP09204.1"/>
    </source>
</evidence>
<evidence type="ECO:0000256" key="15">
    <source>
        <dbReference type="PROSITE-ProRule" id="PRU01356"/>
    </source>
</evidence>
<protein>
    <recommendedName>
        <fullName evidence="18">CFEM domain-containing protein</fullName>
    </recommendedName>
</protein>
<feature type="chain" id="PRO_5005285202" description="CFEM domain-containing protein" evidence="17">
    <location>
        <begin position="19"/>
        <end position="124"/>
    </location>
</feature>
<evidence type="ECO:0000256" key="8">
    <source>
        <dbReference type="ARBA" id="ARBA00022723"/>
    </source>
</evidence>
<evidence type="ECO:0000256" key="12">
    <source>
        <dbReference type="ARBA" id="ARBA00023157"/>
    </source>
</evidence>
<evidence type="ECO:0000256" key="5">
    <source>
        <dbReference type="ARBA" id="ARBA00022525"/>
    </source>
</evidence>
<name>A0A0J6YPR8_COCIT</name>
<evidence type="ECO:0000259" key="18">
    <source>
        <dbReference type="PROSITE" id="PS52012"/>
    </source>
</evidence>
<gene>
    <name evidence="19" type="ORF">CIRG_08885</name>
</gene>
<comment type="caution">
    <text evidence="15">Lacks conserved residue(s) required for the propagation of feature annotation.</text>
</comment>
<dbReference type="PANTHER" id="PTHR37928">
    <property type="entry name" value="CFEM DOMAIN PROTEIN (AFU_ORTHOLOGUE AFUA_6G14090)"/>
    <property type="match status" value="1"/>
</dbReference>
<dbReference type="Pfam" id="PF05730">
    <property type="entry name" value="CFEM"/>
    <property type="match status" value="1"/>
</dbReference>
<keyword evidence="13" id="KW-0325">Glycoprotein</keyword>
<evidence type="ECO:0000256" key="3">
    <source>
        <dbReference type="ARBA" id="ARBA00010031"/>
    </source>
</evidence>
<keyword evidence="11" id="KW-0472">Membrane</keyword>
<evidence type="ECO:0000256" key="4">
    <source>
        <dbReference type="ARBA" id="ARBA00022475"/>
    </source>
</evidence>
<dbReference type="EMBL" id="DS028098">
    <property type="protein sequence ID" value="KMP09204.1"/>
    <property type="molecule type" value="Genomic_DNA"/>
</dbReference>
<feature type="domain" description="CFEM" evidence="18">
    <location>
        <begin position="1"/>
        <end position="109"/>
    </location>
</feature>
<keyword evidence="14" id="KW-0449">Lipoprotein</keyword>
<dbReference type="GO" id="GO:0098552">
    <property type="term" value="C:side of membrane"/>
    <property type="evidence" value="ECO:0007669"/>
    <property type="project" value="UniProtKB-KW"/>
</dbReference>
<dbReference type="AlphaFoldDB" id="A0A0J6YPR8"/>
<evidence type="ECO:0000256" key="1">
    <source>
        <dbReference type="ARBA" id="ARBA00004609"/>
    </source>
</evidence>
<keyword evidence="5" id="KW-0964">Secreted</keyword>
<dbReference type="PANTHER" id="PTHR37928:SF2">
    <property type="entry name" value="GPI ANCHORED CFEM DOMAIN PROTEIN (AFU_ORTHOLOGUE AFUA_6G10580)"/>
    <property type="match status" value="1"/>
</dbReference>